<dbReference type="RefSeq" id="WP_138573800.1">
    <property type="nucleotide sequence ID" value="NZ_CP040819.1"/>
</dbReference>
<keyword evidence="2" id="KW-1185">Reference proteome</keyword>
<evidence type="ECO:0000313" key="1">
    <source>
        <dbReference type="EMBL" id="QDL93893.1"/>
    </source>
</evidence>
<evidence type="ECO:0000313" key="2">
    <source>
        <dbReference type="Proteomes" id="UP000305888"/>
    </source>
</evidence>
<dbReference type="EMBL" id="CP040819">
    <property type="protein sequence ID" value="QDL93893.1"/>
    <property type="molecule type" value="Genomic_DNA"/>
</dbReference>
<dbReference type="SUPFAM" id="SSF53850">
    <property type="entry name" value="Periplasmic binding protein-like II"/>
    <property type="match status" value="1"/>
</dbReference>
<dbReference type="KEGG" id="ppru:FDP22_18590"/>
<dbReference type="PANTHER" id="PTHR30024">
    <property type="entry name" value="ALIPHATIC SULFONATES-BINDING PROTEIN-RELATED"/>
    <property type="match status" value="1"/>
</dbReference>
<reference evidence="1 2" key="1">
    <citation type="submission" date="2019-06" db="EMBL/GenBank/DDBJ databases">
        <title>Genome sequence of Rhodobacteraceae bacterium D4M1.</title>
        <authorList>
            <person name="Cao J."/>
        </authorList>
    </citation>
    <scope>NUCLEOTIDE SEQUENCE [LARGE SCALE GENOMIC DNA]</scope>
    <source>
        <strain evidence="1 2">D4M1</strain>
        <plasmid evidence="2">pd4m1a</plasmid>
    </source>
</reference>
<geneLocation type="plasmid" evidence="2">
    <name>pd4m1a</name>
</geneLocation>
<gene>
    <name evidence="1" type="ORF">FDP22_18590</name>
</gene>
<keyword evidence="1" id="KW-0614">Plasmid</keyword>
<accession>A0A5B8G4L3</accession>
<organism evidence="1 2">
    <name type="scientific">Paroceanicella profunda</name>
    <dbReference type="NCBI Taxonomy" id="2579971"/>
    <lineage>
        <taxon>Bacteria</taxon>
        <taxon>Pseudomonadati</taxon>
        <taxon>Pseudomonadota</taxon>
        <taxon>Alphaproteobacteria</taxon>
        <taxon>Rhodobacterales</taxon>
        <taxon>Paracoccaceae</taxon>
        <taxon>Paroceanicella</taxon>
    </lineage>
</organism>
<proteinExistence type="predicted"/>
<dbReference type="OrthoDB" id="5621714at2"/>
<dbReference type="Proteomes" id="UP000305888">
    <property type="component" value="Plasmid pD4M1A"/>
</dbReference>
<dbReference type="PROSITE" id="PS51318">
    <property type="entry name" value="TAT"/>
    <property type="match status" value="1"/>
</dbReference>
<name>A0A5B8G4L3_9RHOB</name>
<dbReference type="AlphaFoldDB" id="A0A5B8G4L3"/>
<sequence>MRLIGRRGLVAGLALGLLGAVLAAGGAGAQDRVLRLALLQVGTVTWEAETIRAEGLDTARGFRLEVLPMAGEQAARVAFQAGGADTMVADFIWVARQRAAGRDYVFVPYSRAVGGLMVPADSPATSLSDLAGSTIGIAGGPLDKSWLILRAYALQQEGFDLAAGTDQVFAAPPLIFRQARSGALGGAVNFWHFMARMRAAGLRELVSVSDAAGALGLDPQTPLLGYVFRGEDLRARPELVRGMMAASRAAKDLLAQSDAPWERLRPLMNAADDAEFAALREGFRAGIPAPGPVDEAAAGRLLSLMADLGGADLVGPDLAGAGPDAGPRLPPGLFVQPGI</sequence>
<dbReference type="PANTHER" id="PTHR30024:SF48">
    <property type="entry name" value="ABC TRANSPORTER SUBSTRATE-BINDING PROTEIN"/>
    <property type="match status" value="1"/>
</dbReference>
<protein>
    <submittedName>
        <fullName evidence="1">ABC transporter substrate-binding protein</fullName>
    </submittedName>
</protein>
<dbReference type="InterPro" id="IPR006311">
    <property type="entry name" value="TAT_signal"/>
</dbReference>
<dbReference type="Gene3D" id="3.40.190.10">
    <property type="entry name" value="Periplasmic binding protein-like II"/>
    <property type="match status" value="2"/>
</dbReference>